<dbReference type="PANTHER" id="PTHR30189:SF1">
    <property type="entry name" value="LPS-ASSEMBLY PROTEIN LPTD"/>
    <property type="match status" value="1"/>
</dbReference>
<dbReference type="Pfam" id="PF04453">
    <property type="entry name" value="LptD"/>
    <property type="match status" value="1"/>
</dbReference>
<comment type="subunit">
    <text evidence="1">Component of the lipopolysaccharide transport and assembly complex. Interacts with LptE and LptA.</text>
</comment>
<accession>A0A261TLH6</accession>
<dbReference type="GO" id="GO:0043165">
    <property type="term" value="P:Gram-negative-bacterium-type cell outer membrane assembly"/>
    <property type="evidence" value="ECO:0007669"/>
    <property type="project" value="UniProtKB-UniRule"/>
</dbReference>
<dbReference type="InterPro" id="IPR050218">
    <property type="entry name" value="LptD"/>
</dbReference>
<dbReference type="AlphaFoldDB" id="A0A261TLH6"/>
<dbReference type="Gene3D" id="2.60.450.10">
    <property type="entry name" value="Lipopolysaccharide (LPS) transport protein A like domain"/>
    <property type="match status" value="1"/>
</dbReference>
<comment type="caution">
    <text evidence="1">Lacks conserved residue(s) required for the propagation of feature annotation.</text>
</comment>
<sequence precursor="true">MVRWLILSAVSLAGAVHAQGSQGTLSSAETESGASSRLQVAPQLRTSPGLRIHRVPEDDVASYLQADHIEGNPDSNVTLTGHSEVRRIDGVVKGDRIDYRNNTGETTLQGNVRMMRDGTLVTGPSAQFNVDTDSGEIESPNFWIGANGGAARAEHAEIFSRSQMRLTTVQYSGCPCADPSWYIEADGVDLDFDENEGVARNGVLYFKGVPLLASPYLTFPVKKERKSGFLIPTYGITSNSGVDLSVPYYFNLAPNYDLTLQPRYLSKRGPQLGGEFRYMGSSYSGNMVGTYMSSDHETGDRRWMFRSRHQQLLGAGFYYDWDYAKASDDDYFRDFSTLGLNEASTTYLPQRGKVGWGNNYWQAYAQVYKYQTLQDEDDLLSPPLNKLPELYLKGARYDLGGVDLEWTTTAVRFQRPLLEGVRQGPDGDRLQSYLTASYPIQRPGWFIIPKVGLHYTQYHTDWYDPTSYGTSYGTGSDQRNASRSLPIISLDAGMVFERDTTLFGNASVQTLEPRLYYLRVPYRDQSKLPVYDTTLADFSFEQAFSENIYTGGWDRISNANQLTAALTTRWLDANTGFERLSLSAGQRLYFEDQRVTLPLETPREDRNVRSDFLVAASAALTDTLSTEVAAQFDPYEGNWSRGLVSARWRPQRLTSVALSYRYQRDPTVNTIYQPQGQNQISLAFQWPFTERWYGVGRIDYSLNSDSDSSSVNDSSNKGGPRVTQAIAGLEYKGDCCWTGRVVFQRYAVSAADTNTALFFQLELTGLGSLGTDPMSLLNKSIPGYQSVTPQTPQGTTFERYE</sequence>
<evidence type="ECO:0000259" key="2">
    <source>
        <dbReference type="Pfam" id="PF04453"/>
    </source>
</evidence>
<dbReference type="GO" id="GO:0015920">
    <property type="term" value="P:lipopolysaccharide transport"/>
    <property type="evidence" value="ECO:0007669"/>
    <property type="project" value="InterPro"/>
</dbReference>
<dbReference type="GO" id="GO:1990351">
    <property type="term" value="C:transporter complex"/>
    <property type="evidence" value="ECO:0007669"/>
    <property type="project" value="TreeGrafter"/>
</dbReference>
<evidence type="ECO:0000313" key="3">
    <source>
        <dbReference type="EMBL" id="OZI50469.1"/>
    </source>
</evidence>
<comment type="subcellular location">
    <subcellularLocation>
        <location evidence="1">Cell outer membrane</location>
    </subcellularLocation>
</comment>
<dbReference type="HAMAP" id="MF_01411">
    <property type="entry name" value="LPS_assembly_LptD"/>
    <property type="match status" value="1"/>
</dbReference>
<feature type="domain" description="LptD C-terminal" evidence="2">
    <location>
        <begin position="301"/>
        <end position="692"/>
    </location>
</feature>
<dbReference type="Proteomes" id="UP000216885">
    <property type="component" value="Unassembled WGS sequence"/>
</dbReference>
<comment type="function">
    <text evidence="1">Together with LptE, is involved in the assembly of lipopolysaccharide (LPS) at the surface of the outer membrane.</text>
</comment>
<keyword evidence="1" id="KW-0732">Signal</keyword>
<keyword evidence="4" id="KW-1185">Reference proteome</keyword>
<keyword evidence="1" id="KW-0998">Cell outer membrane</keyword>
<dbReference type="InterPro" id="IPR020889">
    <property type="entry name" value="LipoPS_assembly_LptD"/>
</dbReference>
<dbReference type="InterPro" id="IPR007543">
    <property type="entry name" value="LptD_C"/>
</dbReference>
<evidence type="ECO:0000313" key="4">
    <source>
        <dbReference type="Proteomes" id="UP000216885"/>
    </source>
</evidence>
<evidence type="ECO:0000256" key="1">
    <source>
        <dbReference type="HAMAP-Rule" id="MF_01411"/>
    </source>
</evidence>
<feature type="signal peptide" evidence="1">
    <location>
        <begin position="1"/>
        <end position="18"/>
    </location>
</feature>
<dbReference type="EMBL" id="NEVQ01000022">
    <property type="protein sequence ID" value="OZI50469.1"/>
    <property type="molecule type" value="Genomic_DNA"/>
</dbReference>
<reference evidence="3 4" key="1">
    <citation type="submission" date="2017-05" db="EMBL/GenBank/DDBJ databases">
        <title>Complete and WGS of Bordetella genogroups.</title>
        <authorList>
            <person name="Spilker T."/>
            <person name="LiPuma J."/>
        </authorList>
    </citation>
    <scope>NUCLEOTIDE SEQUENCE [LARGE SCALE GENOMIC DNA]</scope>
    <source>
        <strain evidence="3 4">AU9919</strain>
    </source>
</reference>
<name>A0A261TLH6_9BORD</name>
<protein>
    <recommendedName>
        <fullName evidence="1">LPS-assembly protein LptD</fullName>
    </recommendedName>
</protein>
<keyword evidence="1" id="KW-0472">Membrane</keyword>
<organism evidence="3 4">
    <name type="scientific">Bordetella genomosp. 4</name>
    <dbReference type="NCBI Taxonomy" id="463044"/>
    <lineage>
        <taxon>Bacteria</taxon>
        <taxon>Pseudomonadati</taxon>
        <taxon>Pseudomonadota</taxon>
        <taxon>Betaproteobacteria</taxon>
        <taxon>Burkholderiales</taxon>
        <taxon>Alcaligenaceae</taxon>
        <taxon>Bordetella</taxon>
    </lineage>
</organism>
<dbReference type="PANTHER" id="PTHR30189">
    <property type="entry name" value="LPS-ASSEMBLY PROTEIN"/>
    <property type="match status" value="1"/>
</dbReference>
<dbReference type="GO" id="GO:0009279">
    <property type="term" value="C:cell outer membrane"/>
    <property type="evidence" value="ECO:0007669"/>
    <property type="project" value="UniProtKB-SubCell"/>
</dbReference>
<gene>
    <name evidence="1" type="primary">lptD</name>
    <name evidence="3" type="ORF">CAL20_21655</name>
</gene>
<proteinExistence type="inferred from homology"/>
<feature type="chain" id="PRO_5013410223" description="LPS-assembly protein LptD" evidence="1">
    <location>
        <begin position="19"/>
        <end position="801"/>
    </location>
</feature>
<comment type="similarity">
    <text evidence="1">Belongs to the LptD family.</text>
</comment>
<comment type="caution">
    <text evidence="3">The sequence shown here is derived from an EMBL/GenBank/DDBJ whole genome shotgun (WGS) entry which is preliminary data.</text>
</comment>